<evidence type="ECO:0008006" key="3">
    <source>
        <dbReference type="Google" id="ProtNLM"/>
    </source>
</evidence>
<dbReference type="EMBL" id="VDMN01000009">
    <property type="protein sequence ID" value="TNM60331.1"/>
    <property type="molecule type" value="Genomic_DNA"/>
</dbReference>
<dbReference type="AlphaFoldDB" id="A0A5C4XBY1"/>
<evidence type="ECO:0000313" key="1">
    <source>
        <dbReference type="EMBL" id="TNM60331.1"/>
    </source>
</evidence>
<name>A0A5C4XBY1_9HYPH</name>
<keyword evidence="2" id="KW-1185">Reference proteome</keyword>
<dbReference type="Proteomes" id="UP000311605">
    <property type="component" value="Unassembled WGS sequence"/>
</dbReference>
<dbReference type="SUPFAM" id="SSF56784">
    <property type="entry name" value="HAD-like"/>
    <property type="match status" value="1"/>
</dbReference>
<organism evidence="1 2">
    <name type="scientific">Aliirhizobium smilacinae</name>
    <dbReference type="NCBI Taxonomy" id="1395944"/>
    <lineage>
        <taxon>Bacteria</taxon>
        <taxon>Pseudomonadati</taxon>
        <taxon>Pseudomonadota</taxon>
        <taxon>Alphaproteobacteria</taxon>
        <taxon>Hyphomicrobiales</taxon>
        <taxon>Rhizobiaceae</taxon>
        <taxon>Aliirhizobium</taxon>
    </lineage>
</organism>
<accession>A0A5C4XBY1</accession>
<protein>
    <recommendedName>
        <fullName evidence="3">HAD family hydrolase</fullName>
    </recommendedName>
</protein>
<sequence length="203" mass="22676">MTEEHNGICIFRDVDATTLLIFERDGTLLPSDRRGSIFLSDINAEIVEVARQIRKLGIPFGFISGKKTMERSTPSKSQAAALIKILDQILSSGDASPDFWMAWPTSPYGSTVGRRDDGLQMLSRAMIMEVMRWYAVEKTSCVFVSSSPESLIDAAKLGVRTVRYIPPMAAKFPFVERSQPNEKSSHNRRAEELFEKIANLASL</sequence>
<dbReference type="InterPro" id="IPR023214">
    <property type="entry name" value="HAD_sf"/>
</dbReference>
<comment type="caution">
    <text evidence="1">The sequence shown here is derived from an EMBL/GenBank/DDBJ whole genome shotgun (WGS) entry which is preliminary data.</text>
</comment>
<dbReference type="Gene3D" id="3.40.50.1000">
    <property type="entry name" value="HAD superfamily/HAD-like"/>
    <property type="match status" value="1"/>
</dbReference>
<dbReference type="InterPro" id="IPR036412">
    <property type="entry name" value="HAD-like_sf"/>
</dbReference>
<evidence type="ECO:0000313" key="2">
    <source>
        <dbReference type="Proteomes" id="UP000311605"/>
    </source>
</evidence>
<proteinExistence type="predicted"/>
<reference evidence="1 2" key="1">
    <citation type="submission" date="2019-06" db="EMBL/GenBank/DDBJ databases">
        <title>The draft genome of Rhizobium smilacinae PTYR-5.</title>
        <authorList>
            <person name="Liu L."/>
            <person name="Li L."/>
            <person name="Zhang X."/>
        </authorList>
    </citation>
    <scope>NUCLEOTIDE SEQUENCE [LARGE SCALE GENOMIC DNA]</scope>
    <source>
        <strain evidence="1 2">PTYR-5</strain>
    </source>
</reference>
<gene>
    <name evidence="1" type="ORF">FHP24_26415</name>
</gene>
<dbReference type="OrthoDB" id="8371076at2"/>
<dbReference type="RefSeq" id="WP_139679229.1">
    <property type="nucleotide sequence ID" value="NZ_VDMN01000009.1"/>
</dbReference>